<dbReference type="Proteomes" id="UP000481421">
    <property type="component" value="Unassembled WGS sequence"/>
</dbReference>
<dbReference type="SMART" id="SM00631">
    <property type="entry name" value="Zn_pept"/>
    <property type="match status" value="1"/>
</dbReference>
<evidence type="ECO:0000256" key="5">
    <source>
        <dbReference type="ARBA" id="ARBA00022833"/>
    </source>
</evidence>
<comment type="caution">
    <text evidence="9">The sequence shown here is derived from an EMBL/GenBank/DDBJ whole genome shotgun (WGS) entry which is preliminary data.</text>
</comment>
<dbReference type="Pfam" id="PF00246">
    <property type="entry name" value="Peptidase_M14"/>
    <property type="match status" value="1"/>
</dbReference>
<evidence type="ECO:0000256" key="3">
    <source>
        <dbReference type="ARBA" id="ARBA00022670"/>
    </source>
</evidence>
<dbReference type="RefSeq" id="WP_164611540.1">
    <property type="nucleotide sequence ID" value="NZ_JAAIKE010000003.1"/>
</dbReference>
<sequence length="558" mass="62296">MALVHIPFDTYHDYDAMTGYLHALAKAYPKLCKLTSIAQSFRGREVWMMELTNPDTGPGHEKPGYYIDAQIHAEEHATSATALYAIWYLLTNYGSDAEATRLLDRQVFYVIPRINPDGAEFALKAPYHPWCGNGRFLPGEDRIDGLIPQDINGDGYIVNMRVPDPKGEWKKSPTEPRLMVQREPGEEGGEYYRVYPEGLIRDYDGVHVKIEPGFDGNMNRNFPINWSPQEYGAGQYPFSEPEAMGMGKLILDHPNICGMCAYHTHGGIILRPSMMKMDADMSPRDLALYKDLGAVGTRITGYPTISTYEDFTPDKSKARHGSLKDWVYEEMGIICFSTELWDLERTAGVDKVGYYNLGPRDAATQEKIFNWVLENVGDHGFRDWEAFDHPQLGPVEIGGMVYIWSYRNPPGKLLEEICHNNTIFNLRHAAAAPRIEVDQLTVEALGAGLHKVTAVVSNHGYLPSNLSDVAIQNKVAKPVTISIEMQGASLVMNPGKADLGHLAGRNERRYNWSPWGQQWSAVTKKVEWLVRSEGDGASVTVTAASEKGGTHRQSAALG</sequence>
<protein>
    <submittedName>
        <fullName evidence="9">Peptidase M14</fullName>
    </submittedName>
</protein>
<evidence type="ECO:0000256" key="7">
    <source>
        <dbReference type="PROSITE-ProRule" id="PRU01379"/>
    </source>
</evidence>
<reference evidence="9 10" key="1">
    <citation type="submission" date="2020-02" db="EMBL/GenBank/DDBJ databases">
        <title>Rhodobacter algicola sp. nov., isolated from microalga culture.</title>
        <authorList>
            <person name="Park C.-Y."/>
        </authorList>
    </citation>
    <scope>NUCLEOTIDE SEQUENCE [LARGE SCALE GENOMIC DNA]</scope>
    <source>
        <strain evidence="9 10">ETT8</strain>
    </source>
</reference>
<dbReference type="CDD" id="cd06905">
    <property type="entry name" value="M14-like"/>
    <property type="match status" value="1"/>
</dbReference>
<keyword evidence="6" id="KW-0482">Metalloprotease</keyword>
<accession>A0A6B3RUB1</accession>
<gene>
    <name evidence="9" type="ORF">G3572_10515</name>
</gene>
<dbReference type="PROSITE" id="PS52035">
    <property type="entry name" value="PEPTIDASE_M14"/>
    <property type="match status" value="1"/>
</dbReference>
<dbReference type="AlphaFoldDB" id="A0A6B3RUB1"/>
<dbReference type="InterPro" id="IPR000834">
    <property type="entry name" value="Peptidase_M14"/>
</dbReference>
<evidence type="ECO:0000259" key="8">
    <source>
        <dbReference type="PROSITE" id="PS52035"/>
    </source>
</evidence>
<evidence type="ECO:0000313" key="10">
    <source>
        <dbReference type="Proteomes" id="UP000481421"/>
    </source>
</evidence>
<dbReference type="PANTHER" id="PTHR11705">
    <property type="entry name" value="PROTEASE FAMILY M14 CARBOXYPEPTIDASE A,B"/>
    <property type="match status" value="1"/>
</dbReference>
<dbReference type="GO" id="GO:0005615">
    <property type="term" value="C:extracellular space"/>
    <property type="evidence" value="ECO:0007669"/>
    <property type="project" value="TreeGrafter"/>
</dbReference>
<organism evidence="9 10">
    <name type="scientific">Pseudotabrizicola algicola</name>
    <dbReference type="NCBI Taxonomy" id="2709381"/>
    <lineage>
        <taxon>Bacteria</taxon>
        <taxon>Pseudomonadati</taxon>
        <taxon>Pseudomonadota</taxon>
        <taxon>Alphaproteobacteria</taxon>
        <taxon>Rhodobacterales</taxon>
        <taxon>Paracoccaceae</taxon>
        <taxon>Pseudotabrizicola</taxon>
    </lineage>
</organism>
<dbReference type="SUPFAM" id="SSF53187">
    <property type="entry name" value="Zn-dependent exopeptidases"/>
    <property type="match status" value="1"/>
</dbReference>
<keyword evidence="10" id="KW-1185">Reference proteome</keyword>
<evidence type="ECO:0000256" key="1">
    <source>
        <dbReference type="ARBA" id="ARBA00001947"/>
    </source>
</evidence>
<evidence type="ECO:0000313" key="9">
    <source>
        <dbReference type="EMBL" id="NEX46639.1"/>
    </source>
</evidence>
<keyword evidence="3" id="KW-0645">Protease</keyword>
<dbReference type="GO" id="GO:0006508">
    <property type="term" value="P:proteolysis"/>
    <property type="evidence" value="ECO:0007669"/>
    <property type="project" value="UniProtKB-KW"/>
</dbReference>
<dbReference type="GO" id="GO:0004181">
    <property type="term" value="F:metallocarboxypeptidase activity"/>
    <property type="evidence" value="ECO:0007669"/>
    <property type="project" value="InterPro"/>
</dbReference>
<feature type="active site" description="Proton donor/acceptor" evidence="7">
    <location>
        <position position="339"/>
    </location>
</feature>
<proteinExistence type="inferred from homology"/>
<dbReference type="GO" id="GO:0008270">
    <property type="term" value="F:zinc ion binding"/>
    <property type="evidence" value="ECO:0007669"/>
    <property type="project" value="InterPro"/>
</dbReference>
<dbReference type="EMBL" id="JAAIKE010000003">
    <property type="protein sequence ID" value="NEX46639.1"/>
    <property type="molecule type" value="Genomic_DNA"/>
</dbReference>
<evidence type="ECO:0000256" key="2">
    <source>
        <dbReference type="ARBA" id="ARBA00005988"/>
    </source>
</evidence>
<feature type="domain" description="Peptidase M14" evidence="8">
    <location>
        <begin position="10"/>
        <end position="361"/>
    </location>
</feature>
<evidence type="ECO:0000256" key="4">
    <source>
        <dbReference type="ARBA" id="ARBA00022801"/>
    </source>
</evidence>
<comment type="cofactor">
    <cofactor evidence="1">
        <name>Zn(2+)</name>
        <dbReference type="ChEBI" id="CHEBI:29105"/>
    </cofactor>
</comment>
<dbReference type="Gene3D" id="3.40.630.10">
    <property type="entry name" value="Zn peptidases"/>
    <property type="match status" value="1"/>
</dbReference>
<evidence type="ECO:0000256" key="6">
    <source>
        <dbReference type="ARBA" id="ARBA00023049"/>
    </source>
</evidence>
<name>A0A6B3RUB1_9RHOB</name>
<dbReference type="PANTHER" id="PTHR11705:SF143">
    <property type="entry name" value="SLL0236 PROTEIN"/>
    <property type="match status" value="1"/>
</dbReference>
<keyword evidence="4" id="KW-0378">Hydrolase</keyword>
<keyword evidence="5" id="KW-0862">Zinc</keyword>
<comment type="similarity">
    <text evidence="2 7">Belongs to the peptidase M14 family.</text>
</comment>